<evidence type="ECO:0000313" key="2">
    <source>
        <dbReference type="Proteomes" id="UP000576082"/>
    </source>
</evidence>
<dbReference type="SUPFAM" id="SSF48452">
    <property type="entry name" value="TPR-like"/>
    <property type="match status" value="1"/>
</dbReference>
<evidence type="ECO:0008006" key="3">
    <source>
        <dbReference type="Google" id="ProtNLM"/>
    </source>
</evidence>
<evidence type="ECO:0000313" key="1">
    <source>
        <dbReference type="EMBL" id="NME67033.1"/>
    </source>
</evidence>
<accession>A0A7X9P0M6</accession>
<name>A0A7X9P0M6_9BACT</name>
<gene>
    <name evidence="1" type="ORF">HHU12_03555</name>
</gene>
<dbReference type="Gene3D" id="1.25.40.10">
    <property type="entry name" value="Tetratricopeptide repeat domain"/>
    <property type="match status" value="1"/>
</dbReference>
<dbReference type="InterPro" id="IPR011990">
    <property type="entry name" value="TPR-like_helical_dom_sf"/>
</dbReference>
<keyword evidence="2" id="KW-1185">Reference proteome</keyword>
<protein>
    <recommendedName>
        <fullName evidence="3">Tetratricopeptide repeat protein</fullName>
    </recommendedName>
</protein>
<dbReference type="AlphaFoldDB" id="A0A7X9P0M6"/>
<dbReference type="Proteomes" id="UP000576082">
    <property type="component" value="Unassembled WGS sequence"/>
</dbReference>
<sequence length="380" mass="43775">MHNIFRKYLLFFSITLLGVYANGQSLKSELELAITIDSAIYHRDGSIVDQWINYEVFTQRVFKSLHRRSTDWKDYSELFKQDLRLGELLVEQIGTDGELSFVKVLEDTEGNVNLLYRDLKGDGWLDYNEMLLVKNHQNQWNIVDIYFYSGGGYFSDIIAAILAKDDPDLVQNASYRNSLLKVIDLFGYNQDGLYGSTISAYDSLSPFFQKQKNTQLALIQAHAFQGNISEMETLKNAYLQQYPDDKSIRLVLMDIYGSLDNYEMAKVMLDELSQLVGGDDYLSLREAEILLAWNKSAKAKKVLKKVIKSENFVTDARLLLVDAYYSEENYKGMLDETIKVSDVVGVPIEEILPKETYGQFYSSSSWQKWKKQNKKGHDLK</sequence>
<proteinExistence type="predicted"/>
<dbReference type="RefSeq" id="WP_169655059.1">
    <property type="nucleotide sequence ID" value="NZ_JABANE010000006.1"/>
</dbReference>
<organism evidence="1 2">
    <name type="scientific">Flammeovirga aprica JL-4</name>
    <dbReference type="NCBI Taxonomy" id="694437"/>
    <lineage>
        <taxon>Bacteria</taxon>
        <taxon>Pseudomonadati</taxon>
        <taxon>Bacteroidota</taxon>
        <taxon>Cytophagia</taxon>
        <taxon>Cytophagales</taxon>
        <taxon>Flammeovirgaceae</taxon>
        <taxon>Flammeovirga</taxon>
    </lineage>
</organism>
<dbReference type="EMBL" id="JABANE010000006">
    <property type="protein sequence ID" value="NME67033.1"/>
    <property type="molecule type" value="Genomic_DNA"/>
</dbReference>
<reference evidence="1 2" key="1">
    <citation type="submission" date="2020-04" db="EMBL/GenBank/DDBJ databases">
        <title>Flammeovirga sp. SR4, a novel species isolated from seawater.</title>
        <authorList>
            <person name="Wang X."/>
        </authorList>
    </citation>
    <scope>NUCLEOTIDE SEQUENCE [LARGE SCALE GENOMIC DNA]</scope>
    <source>
        <strain evidence="1 2">ATCC 23126</strain>
    </source>
</reference>
<comment type="caution">
    <text evidence="1">The sequence shown here is derived from an EMBL/GenBank/DDBJ whole genome shotgun (WGS) entry which is preliminary data.</text>
</comment>